<keyword evidence="7 11" id="KW-0653">Protein transport</keyword>
<evidence type="ECO:0000256" key="10">
    <source>
        <dbReference type="ARBA" id="ARBA00023136"/>
    </source>
</evidence>
<dbReference type="GO" id="GO:0065002">
    <property type="term" value="P:intracellular protein transmembrane transport"/>
    <property type="evidence" value="ECO:0007669"/>
    <property type="project" value="TreeGrafter"/>
</dbReference>
<dbReference type="Proteomes" id="UP000192342">
    <property type="component" value="Unassembled WGS sequence"/>
</dbReference>
<keyword evidence="8 11" id="KW-1133">Transmembrane helix</keyword>
<dbReference type="GO" id="GO:0005886">
    <property type="term" value="C:plasma membrane"/>
    <property type="evidence" value="ECO:0007669"/>
    <property type="project" value="UniProtKB-SubCell"/>
</dbReference>
<dbReference type="PRINTS" id="PR01651">
    <property type="entry name" value="SECGEXPORT"/>
</dbReference>
<comment type="caution">
    <text evidence="13">The sequence shown here is derived from an EMBL/GenBank/DDBJ whole genome shotgun (WGS) entry which is preliminary data.</text>
</comment>
<evidence type="ECO:0000256" key="2">
    <source>
        <dbReference type="ARBA" id="ARBA00008445"/>
    </source>
</evidence>
<dbReference type="STRING" id="1317117.ATO7_01295"/>
<evidence type="ECO:0000256" key="3">
    <source>
        <dbReference type="ARBA" id="ARBA00017876"/>
    </source>
</evidence>
<evidence type="ECO:0000256" key="6">
    <source>
        <dbReference type="ARBA" id="ARBA00022692"/>
    </source>
</evidence>
<dbReference type="OrthoDB" id="9813947at2"/>
<evidence type="ECO:0000256" key="12">
    <source>
        <dbReference type="SAM" id="MobiDB-lite"/>
    </source>
</evidence>
<keyword evidence="10 11" id="KW-0472">Membrane</keyword>
<dbReference type="GO" id="GO:0015450">
    <property type="term" value="F:protein-transporting ATPase activity"/>
    <property type="evidence" value="ECO:0007669"/>
    <property type="project" value="UniProtKB-UniRule"/>
</dbReference>
<keyword evidence="6 11" id="KW-0812">Transmembrane</keyword>
<evidence type="ECO:0000256" key="9">
    <source>
        <dbReference type="ARBA" id="ARBA00023010"/>
    </source>
</evidence>
<evidence type="ECO:0000256" key="8">
    <source>
        <dbReference type="ARBA" id="ARBA00022989"/>
    </source>
</evidence>
<evidence type="ECO:0000256" key="11">
    <source>
        <dbReference type="RuleBase" id="RU365087"/>
    </source>
</evidence>
<comment type="similarity">
    <text evidence="2 11">Belongs to the SecG family.</text>
</comment>
<accession>A0A1Y1SFV4</accession>
<dbReference type="InterPro" id="IPR004692">
    <property type="entry name" value="SecG"/>
</dbReference>
<evidence type="ECO:0000256" key="1">
    <source>
        <dbReference type="ARBA" id="ARBA00004651"/>
    </source>
</evidence>
<keyword evidence="4 11" id="KW-0813">Transport</keyword>
<evidence type="ECO:0000313" key="13">
    <source>
        <dbReference type="EMBL" id="ORE88468.1"/>
    </source>
</evidence>
<sequence length="122" mass="12232">MYTVLVVVQVVLAIGLVGLILMQHGKGADAGAAFGSGASGTVFGARGAATFLSRGTAMLAALFFVTSLVLAILVARGSAERQSLTTGLGEPDTSQPAVPAEAPAQPSSPLQVETQPLPPSEE</sequence>
<evidence type="ECO:0000256" key="5">
    <source>
        <dbReference type="ARBA" id="ARBA00022475"/>
    </source>
</evidence>
<comment type="subcellular location">
    <subcellularLocation>
        <location evidence="1 11">Cell membrane</location>
        <topology evidence="1 11">Multi-pass membrane protein</topology>
    </subcellularLocation>
</comment>
<dbReference type="GO" id="GO:0009306">
    <property type="term" value="P:protein secretion"/>
    <property type="evidence" value="ECO:0007669"/>
    <property type="project" value="UniProtKB-UniRule"/>
</dbReference>
<dbReference type="GO" id="GO:0043952">
    <property type="term" value="P:protein transport by the Sec complex"/>
    <property type="evidence" value="ECO:0007669"/>
    <property type="project" value="TreeGrafter"/>
</dbReference>
<dbReference type="Pfam" id="PF03840">
    <property type="entry name" value="SecG"/>
    <property type="match status" value="1"/>
</dbReference>
<dbReference type="NCBIfam" id="TIGR00810">
    <property type="entry name" value="secG"/>
    <property type="match status" value="1"/>
</dbReference>
<evidence type="ECO:0000256" key="4">
    <source>
        <dbReference type="ARBA" id="ARBA00022448"/>
    </source>
</evidence>
<dbReference type="AlphaFoldDB" id="A0A1Y1SFV4"/>
<keyword evidence="14" id="KW-1185">Reference proteome</keyword>
<keyword evidence="5 11" id="KW-1003">Cell membrane</keyword>
<feature type="region of interest" description="Disordered" evidence="12">
    <location>
        <begin position="83"/>
        <end position="122"/>
    </location>
</feature>
<feature type="compositionally biased region" description="Low complexity" evidence="12">
    <location>
        <begin position="94"/>
        <end position="111"/>
    </location>
</feature>
<evidence type="ECO:0000256" key="7">
    <source>
        <dbReference type="ARBA" id="ARBA00022927"/>
    </source>
</evidence>
<proteinExistence type="inferred from homology"/>
<feature type="transmembrane region" description="Helical" evidence="11">
    <location>
        <begin position="56"/>
        <end position="75"/>
    </location>
</feature>
<gene>
    <name evidence="13" type="primary">secG</name>
    <name evidence="13" type="ORF">ATO7_01295</name>
</gene>
<keyword evidence="9 11" id="KW-0811">Translocation</keyword>
<comment type="caution">
    <text evidence="11">Lacks conserved residue(s) required for the propagation of feature annotation.</text>
</comment>
<name>A0A1Y1SFV4_9GAMM</name>
<dbReference type="RefSeq" id="WP_083559105.1">
    <property type="nucleotide sequence ID" value="NZ_AQQV01000001.1"/>
</dbReference>
<dbReference type="PANTHER" id="PTHR34182">
    <property type="entry name" value="PROTEIN-EXPORT MEMBRANE PROTEIN SECG"/>
    <property type="match status" value="1"/>
</dbReference>
<evidence type="ECO:0000313" key="14">
    <source>
        <dbReference type="Proteomes" id="UP000192342"/>
    </source>
</evidence>
<organism evidence="13 14">
    <name type="scientific">Oceanococcus atlanticus</name>
    <dbReference type="NCBI Taxonomy" id="1317117"/>
    <lineage>
        <taxon>Bacteria</taxon>
        <taxon>Pseudomonadati</taxon>
        <taxon>Pseudomonadota</taxon>
        <taxon>Gammaproteobacteria</taxon>
        <taxon>Chromatiales</taxon>
        <taxon>Oceanococcaceae</taxon>
        <taxon>Oceanococcus</taxon>
    </lineage>
</organism>
<dbReference type="PANTHER" id="PTHR34182:SF1">
    <property type="entry name" value="PROTEIN-EXPORT MEMBRANE PROTEIN SECG"/>
    <property type="match status" value="1"/>
</dbReference>
<protein>
    <recommendedName>
        <fullName evidence="3 11">Protein-export membrane protein SecG</fullName>
    </recommendedName>
</protein>
<dbReference type="EMBL" id="AQQV01000001">
    <property type="protein sequence ID" value="ORE88468.1"/>
    <property type="molecule type" value="Genomic_DNA"/>
</dbReference>
<reference evidence="13 14" key="1">
    <citation type="submission" date="2013-04" db="EMBL/GenBank/DDBJ databases">
        <title>Oceanococcus atlanticus 22II-S10r2 Genome Sequencing.</title>
        <authorList>
            <person name="Lai Q."/>
            <person name="Li G."/>
            <person name="Shao Z."/>
        </authorList>
    </citation>
    <scope>NUCLEOTIDE SEQUENCE [LARGE SCALE GENOMIC DNA]</scope>
    <source>
        <strain evidence="13 14">22II-S10r2</strain>
    </source>
</reference>
<comment type="function">
    <text evidence="11">Involved in protein export. Participates in an early event of protein translocation.</text>
</comment>